<proteinExistence type="predicted"/>
<dbReference type="InParanoid" id="K5WFH6"/>
<dbReference type="Pfam" id="PF09729">
    <property type="entry name" value="Gti1_Pac2"/>
    <property type="match status" value="2"/>
</dbReference>
<sequence>MTVQVQLSVARTIKGPCHLHRSVQSAATMPPTSIRPFSGYVETTADALRLIQAARCGLIPRITRRLNELERRSMIKSGAIFVFSVDESGIKRWTDGYTWTPSRISGNFLVYREVTERPSRGTYQASYPPEMAQRLDSSVALKTQGLIKKTITVKIAGSDHHLICYYTQEDVRSGRLQRPTVVPELMALEIPHELIQSTNFRYPPKLEAGPDGRLTKMCVMFTL</sequence>
<dbReference type="HOGENOM" id="CLU_028895_3_1_1"/>
<dbReference type="KEGG" id="pco:PHACADRAFT_116126"/>
<evidence type="ECO:0008006" key="3">
    <source>
        <dbReference type="Google" id="ProtNLM"/>
    </source>
</evidence>
<gene>
    <name evidence="1" type="ORF">PHACADRAFT_116126</name>
</gene>
<dbReference type="InterPro" id="IPR018608">
    <property type="entry name" value="Gti1/Pac2"/>
</dbReference>
<dbReference type="Proteomes" id="UP000008370">
    <property type="component" value="Unassembled WGS sequence"/>
</dbReference>
<protein>
    <recommendedName>
        <fullName evidence="3">Gti1/Pac2 family-domain-containing protein</fullName>
    </recommendedName>
</protein>
<organism evidence="1 2">
    <name type="scientific">Phanerochaete carnosa (strain HHB-10118-sp)</name>
    <name type="common">White-rot fungus</name>
    <name type="synonym">Peniophora carnosa</name>
    <dbReference type="NCBI Taxonomy" id="650164"/>
    <lineage>
        <taxon>Eukaryota</taxon>
        <taxon>Fungi</taxon>
        <taxon>Dikarya</taxon>
        <taxon>Basidiomycota</taxon>
        <taxon>Agaricomycotina</taxon>
        <taxon>Agaricomycetes</taxon>
        <taxon>Polyporales</taxon>
        <taxon>Phanerochaetaceae</taxon>
        <taxon>Phanerochaete</taxon>
    </lineage>
</organism>
<dbReference type="GO" id="GO:0003677">
    <property type="term" value="F:DNA binding"/>
    <property type="evidence" value="ECO:0007669"/>
    <property type="project" value="TreeGrafter"/>
</dbReference>
<dbReference type="PANTHER" id="PTHR28027:SF2">
    <property type="entry name" value="TRANSCRIPTIONAL REGULATOR MIT1"/>
    <property type="match status" value="1"/>
</dbReference>
<dbReference type="GeneID" id="18907754"/>
<feature type="non-terminal residue" evidence="1">
    <location>
        <position position="1"/>
    </location>
</feature>
<dbReference type="AlphaFoldDB" id="K5WFH6"/>
<reference evidence="1 2" key="1">
    <citation type="journal article" date="2012" name="BMC Genomics">
        <title>Comparative genomics of the white-rot fungi, Phanerochaete carnosa and P. chrysosporium, to elucidate the genetic basis of the distinct wood types they colonize.</title>
        <authorList>
            <person name="Suzuki H."/>
            <person name="MacDonald J."/>
            <person name="Syed K."/>
            <person name="Salamov A."/>
            <person name="Hori C."/>
            <person name="Aerts A."/>
            <person name="Henrissat B."/>
            <person name="Wiebenga A."/>
            <person name="vanKuyk P.A."/>
            <person name="Barry K."/>
            <person name="Lindquist E."/>
            <person name="LaButti K."/>
            <person name="Lapidus A."/>
            <person name="Lucas S."/>
            <person name="Coutinho P."/>
            <person name="Gong Y."/>
            <person name="Samejima M."/>
            <person name="Mahadevan R."/>
            <person name="Abou-Zaid M."/>
            <person name="de Vries R.P."/>
            <person name="Igarashi K."/>
            <person name="Yadav J.S."/>
            <person name="Grigoriev I.V."/>
            <person name="Master E.R."/>
        </authorList>
    </citation>
    <scope>NUCLEOTIDE SEQUENCE [LARGE SCALE GENOMIC DNA]</scope>
    <source>
        <strain evidence="1 2">HHB-10118-sp</strain>
    </source>
</reference>
<evidence type="ECO:0000313" key="2">
    <source>
        <dbReference type="Proteomes" id="UP000008370"/>
    </source>
</evidence>
<dbReference type="EMBL" id="JH930470">
    <property type="protein sequence ID" value="EKM57799.1"/>
    <property type="molecule type" value="Genomic_DNA"/>
</dbReference>
<keyword evidence="2" id="KW-1185">Reference proteome</keyword>
<dbReference type="PANTHER" id="PTHR28027">
    <property type="entry name" value="TRANSCRIPTIONAL REGULATOR MIT1"/>
    <property type="match status" value="1"/>
</dbReference>
<dbReference type="RefSeq" id="XP_007393143.1">
    <property type="nucleotide sequence ID" value="XM_007393081.1"/>
</dbReference>
<accession>K5WFH6</accession>
<name>K5WFH6_PHACS</name>
<dbReference type="OrthoDB" id="5572844at2759"/>
<evidence type="ECO:0000313" key="1">
    <source>
        <dbReference type="EMBL" id="EKM57799.1"/>
    </source>
</evidence>